<evidence type="ECO:0000313" key="2">
    <source>
        <dbReference type="EMBL" id="QHU16803.1"/>
    </source>
</evidence>
<reference evidence="2" key="1">
    <citation type="journal article" date="2020" name="Nature">
        <title>Giant virus diversity and host interactions through global metagenomics.</title>
        <authorList>
            <person name="Schulz F."/>
            <person name="Roux S."/>
            <person name="Paez-Espino D."/>
            <person name="Jungbluth S."/>
            <person name="Walsh D.A."/>
            <person name="Denef V.J."/>
            <person name="McMahon K.D."/>
            <person name="Konstantinidis K.T."/>
            <person name="Eloe-Fadrosh E.A."/>
            <person name="Kyrpides N.C."/>
            <person name="Woyke T."/>
        </authorList>
    </citation>
    <scope>NUCLEOTIDE SEQUENCE</scope>
    <source>
        <strain evidence="2">GVMAG-S-3300012000-53</strain>
    </source>
</reference>
<name>A0A6C0KHK3_9ZZZZ</name>
<organism evidence="2">
    <name type="scientific">viral metagenome</name>
    <dbReference type="NCBI Taxonomy" id="1070528"/>
    <lineage>
        <taxon>unclassified sequences</taxon>
        <taxon>metagenomes</taxon>
        <taxon>organismal metagenomes</taxon>
    </lineage>
</organism>
<sequence>MSQAIASARKRRGVPQTPEPVQNRGPTPQQPNVNASGLTLPQVISIVDKRLVTLETFMRESKQNSENITVSRGNDSEPSEEQVSWIEEFNHRFELLAEEINNMKDIVLKLQSYTMEVNKTLLEERIHVFSDLGDNKVENFDSSEPFQEEEVQLDNLTSVNLKHLVEEELNFNE</sequence>
<dbReference type="EMBL" id="MN740890">
    <property type="protein sequence ID" value="QHU16803.1"/>
    <property type="molecule type" value="Genomic_DNA"/>
</dbReference>
<feature type="compositionally biased region" description="Polar residues" evidence="1">
    <location>
        <begin position="24"/>
        <end position="36"/>
    </location>
</feature>
<feature type="region of interest" description="Disordered" evidence="1">
    <location>
        <begin position="1"/>
        <end position="36"/>
    </location>
</feature>
<accession>A0A6C0KHK3</accession>
<evidence type="ECO:0000256" key="1">
    <source>
        <dbReference type="SAM" id="MobiDB-lite"/>
    </source>
</evidence>
<protein>
    <submittedName>
        <fullName evidence="2">Uncharacterized protein</fullName>
    </submittedName>
</protein>
<dbReference type="AlphaFoldDB" id="A0A6C0KHK3"/>
<proteinExistence type="predicted"/>